<name>A0A6M4AS76_9SPHN</name>
<feature type="transmembrane region" description="Helical" evidence="1">
    <location>
        <begin position="104"/>
        <end position="124"/>
    </location>
</feature>
<keyword evidence="1" id="KW-1133">Transmembrane helix</keyword>
<dbReference type="AlphaFoldDB" id="A0A6M4AS76"/>
<reference evidence="2 3" key="1">
    <citation type="submission" date="2020-01" db="EMBL/GenBank/DDBJ databases">
        <title>Sphingomonas sp. strain CSW-10.</title>
        <authorList>
            <person name="Chen W.-M."/>
        </authorList>
    </citation>
    <scope>NUCLEOTIDE SEQUENCE [LARGE SCALE GENOMIC DNA]</scope>
    <source>
        <strain evidence="2 3">CSW-10</strain>
    </source>
</reference>
<proteinExistence type="predicted"/>
<evidence type="ECO:0000313" key="2">
    <source>
        <dbReference type="EMBL" id="QJQ31903.1"/>
    </source>
</evidence>
<feature type="transmembrane region" description="Helical" evidence="1">
    <location>
        <begin position="66"/>
        <end position="84"/>
    </location>
</feature>
<dbReference type="KEGG" id="slan:GV829_05100"/>
<evidence type="ECO:0008006" key="4">
    <source>
        <dbReference type="Google" id="ProtNLM"/>
    </source>
</evidence>
<keyword evidence="1" id="KW-0812">Transmembrane</keyword>
<dbReference type="Proteomes" id="UP000503018">
    <property type="component" value="Chromosome"/>
</dbReference>
<feature type="transmembrane region" description="Helical" evidence="1">
    <location>
        <begin position="164"/>
        <end position="184"/>
    </location>
</feature>
<dbReference type="EMBL" id="CP053015">
    <property type="protein sequence ID" value="QJQ31903.1"/>
    <property type="molecule type" value="Genomic_DNA"/>
</dbReference>
<gene>
    <name evidence="2" type="ORF">GV829_05100</name>
</gene>
<feature type="transmembrane region" description="Helical" evidence="1">
    <location>
        <begin position="131"/>
        <end position="152"/>
    </location>
</feature>
<keyword evidence="3" id="KW-1185">Reference proteome</keyword>
<organism evidence="2 3">
    <name type="scientific">Sphingomonas lacunae</name>
    <dbReference type="NCBI Taxonomy" id="2698828"/>
    <lineage>
        <taxon>Bacteria</taxon>
        <taxon>Pseudomonadati</taxon>
        <taxon>Pseudomonadota</taxon>
        <taxon>Alphaproteobacteria</taxon>
        <taxon>Sphingomonadales</taxon>
        <taxon>Sphingomonadaceae</taxon>
        <taxon>Sphingomonas</taxon>
    </lineage>
</organism>
<sequence>MDAIMICLLASAIGAIGGRWWMLAHGMAGRLPAVQLGSALAVSTLVAVAASAIFGGQMALQIRGPGMLLFLALAILSAGAGLCWPTKAASDKMLAGAKGPVTATILLLAALIGDSAPFIILATAARTGDAALAGFGGVAGLGASALAAMMMPPGLLSVKAIQRIRWVAGVLFLLIGLIVALSALGRL</sequence>
<evidence type="ECO:0000256" key="1">
    <source>
        <dbReference type="SAM" id="Phobius"/>
    </source>
</evidence>
<evidence type="ECO:0000313" key="3">
    <source>
        <dbReference type="Proteomes" id="UP000503018"/>
    </source>
</evidence>
<keyword evidence="1" id="KW-0472">Membrane</keyword>
<protein>
    <recommendedName>
        <fullName evidence="4">GDT1 family protein</fullName>
    </recommendedName>
</protein>
<dbReference type="RefSeq" id="WP_169944492.1">
    <property type="nucleotide sequence ID" value="NZ_CP053015.1"/>
</dbReference>
<accession>A0A6M4AS76</accession>
<feature type="transmembrane region" description="Helical" evidence="1">
    <location>
        <begin position="33"/>
        <end position="54"/>
    </location>
</feature>